<feature type="region of interest" description="Disordered" evidence="1">
    <location>
        <begin position="263"/>
        <end position="305"/>
    </location>
</feature>
<evidence type="ECO:0008006" key="7">
    <source>
        <dbReference type="Google" id="ProtNLM"/>
    </source>
</evidence>
<evidence type="ECO:0000313" key="4">
    <source>
        <dbReference type="EMBL" id="TKA66423.1"/>
    </source>
</evidence>
<keyword evidence="6" id="KW-1185">Reference proteome</keyword>
<evidence type="ECO:0000313" key="6">
    <source>
        <dbReference type="Proteomes" id="UP000308768"/>
    </source>
</evidence>
<dbReference type="STRING" id="331657.A0A4U0WV26"/>
<feature type="region of interest" description="Disordered" evidence="1">
    <location>
        <begin position="1"/>
        <end position="26"/>
    </location>
</feature>
<dbReference type="EMBL" id="NAJN01000394">
    <property type="protein sequence ID" value="TKA73972.1"/>
    <property type="molecule type" value="Genomic_DNA"/>
</dbReference>
<reference evidence="4 6" key="1">
    <citation type="submission" date="2017-03" db="EMBL/GenBank/DDBJ databases">
        <title>Genomes of endolithic fungi from Antarctica.</title>
        <authorList>
            <person name="Coleine C."/>
            <person name="Masonjones S."/>
            <person name="Stajich J.E."/>
        </authorList>
    </citation>
    <scope>NUCLEOTIDE SEQUENCE [LARGE SCALE GENOMIC DNA]</scope>
    <source>
        <strain evidence="4 6">CCFEE 5187</strain>
    </source>
</reference>
<dbReference type="OrthoDB" id="4095124at2759"/>
<evidence type="ECO:0000259" key="3">
    <source>
        <dbReference type="Pfam" id="PF24244"/>
    </source>
</evidence>
<accession>A0A4U0WV26</accession>
<evidence type="ECO:0000313" key="5">
    <source>
        <dbReference type="EMBL" id="TKA73972.1"/>
    </source>
</evidence>
<dbReference type="InterPro" id="IPR032742">
    <property type="entry name" value="Iec3_N"/>
</dbReference>
<feature type="region of interest" description="Disordered" evidence="1">
    <location>
        <begin position="317"/>
        <end position="381"/>
    </location>
</feature>
<dbReference type="Proteomes" id="UP000308768">
    <property type="component" value="Unassembled WGS sequence"/>
</dbReference>
<sequence length="381" mass="42007">MDGEQDSIMNETATGPGTVGGEFKESYTTRPRYKSWRKKYRKMRIRFEAALKESNELFIEEQKALKLARRLQEQNDQILELLLDINDSTRVPPELRYNLSSPDSGELDNLEEEEPAALQQALHRAHAAVASGSLTEPEFYHINETVARKLKHHGTKPLARLEAMVPHTYLPRDPGELPADLATDFLPGYLDSAHEDEYLASIDVVSGTIHPHALRPIPSVHIDDSEKDKEKALERDVAIYNPVSVHNWLRKNLPNNYINEKAASGGGGGDAESEKSGYVRAAPNARNLAKRVNEKSSSSANSHLPAEKMEQDLLDEEIGFTPDVAAPGTGSASAKKRARDDDGSYRPKGGSSRPAKRKRAEGDGGGKKRIKTEKAGLATEG</sequence>
<dbReference type="Pfam" id="PF14612">
    <property type="entry name" value="Ino80_Iec3"/>
    <property type="match status" value="1"/>
</dbReference>
<evidence type="ECO:0000259" key="2">
    <source>
        <dbReference type="Pfam" id="PF14612"/>
    </source>
</evidence>
<feature type="domain" description="INO80 complex subunit 3-like middle region" evidence="3">
    <location>
        <begin position="157"/>
        <end position="258"/>
    </location>
</feature>
<evidence type="ECO:0000256" key="1">
    <source>
        <dbReference type="SAM" id="MobiDB-lite"/>
    </source>
</evidence>
<name>A0A4U0WV26_9PEZI</name>
<protein>
    <recommendedName>
        <fullName evidence="7">IEC3 subunit of the Ino80 complex, chromatin re-modelling-domain-containing protein</fullName>
    </recommendedName>
</protein>
<dbReference type="Pfam" id="PF24244">
    <property type="entry name" value="Iec3-like_M"/>
    <property type="match status" value="1"/>
</dbReference>
<proteinExistence type="predicted"/>
<feature type="domain" description="INO80 complex subunit 3 N-terminal" evidence="2">
    <location>
        <begin position="34"/>
        <end position="102"/>
    </location>
</feature>
<dbReference type="InterPro" id="IPR055449">
    <property type="entry name" value="Iec3-like_M"/>
</dbReference>
<organism evidence="4 6">
    <name type="scientific">Cryomyces minteri</name>
    <dbReference type="NCBI Taxonomy" id="331657"/>
    <lineage>
        <taxon>Eukaryota</taxon>
        <taxon>Fungi</taxon>
        <taxon>Dikarya</taxon>
        <taxon>Ascomycota</taxon>
        <taxon>Pezizomycotina</taxon>
        <taxon>Dothideomycetes</taxon>
        <taxon>Dothideomycetes incertae sedis</taxon>
        <taxon>Cryomyces</taxon>
    </lineage>
</organism>
<dbReference type="GO" id="GO:0031011">
    <property type="term" value="C:Ino80 complex"/>
    <property type="evidence" value="ECO:0007669"/>
    <property type="project" value="InterPro"/>
</dbReference>
<dbReference type="GO" id="GO:0006338">
    <property type="term" value="P:chromatin remodeling"/>
    <property type="evidence" value="ECO:0007669"/>
    <property type="project" value="InterPro"/>
</dbReference>
<dbReference type="EMBL" id="NAJN01001022">
    <property type="protein sequence ID" value="TKA66423.1"/>
    <property type="molecule type" value="Genomic_DNA"/>
</dbReference>
<gene>
    <name evidence="5" type="ORF">B0A49_05108</name>
    <name evidence="4" type="ORF">B0A49_07440</name>
</gene>
<dbReference type="AlphaFoldDB" id="A0A4U0WV26"/>
<comment type="caution">
    <text evidence="4">The sequence shown here is derived from an EMBL/GenBank/DDBJ whole genome shotgun (WGS) entry which is preliminary data.</text>
</comment>